<dbReference type="GO" id="GO:0003677">
    <property type="term" value="F:DNA binding"/>
    <property type="evidence" value="ECO:0007669"/>
    <property type="project" value="UniProtKB-KW"/>
</dbReference>
<dbReference type="InterPro" id="IPR036388">
    <property type="entry name" value="WH-like_DNA-bd_sf"/>
</dbReference>
<dbReference type="EMBL" id="VYSA01000002">
    <property type="protein sequence ID" value="KAA9107521.1"/>
    <property type="molecule type" value="Genomic_DNA"/>
</dbReference>
<dbReference type="Proteomes" id="UP000325827">
    <property type="component" value="Unassembled WGS sequence"/>
</dbReference>
<accession>A0A5J5IYS8</accession>
<proteinExistence type="predicted"/>
<evidence type="ECO:0000313" key="5">
    <source>
        <dbReference type="EMBL" id="KAA9107521.1"/>
    </source>
</evidence>
<dbReference type="InterPro" id="IPR000524">
    <property type="entry name" value="Tscrpt_reg_HTH_GntR"/>
</dbReference>
<keyword evidence="1" id="KW-0805">Transcription regulation</keyword>
<reference evidence="6" key="1">
    <citation type="submission" date="2019-09" db="EMBL/GenBank/DDBJ databases">
        <title>Mumia zhuanghuii sp. nov. isolated from the intestinal contents of plateau pika (Ochotona curzoniae) in the Qinghai-Tibet plateau of China.</title>
        <authorList>
            <person name="Tian Z."/>
        </authorList>
    </citation>
    <scope>NUCLEOTIDE SEQUENCE [LARGE SCALE GENOMIC DNA]</scope>
    <source>
        <strain evidence="6">JCM 30598</strain>
    </source>
</reference>
<evidence type="ECO:0000256" key="3">
    <source>
        <dbReference type="ARBA" id="ARBA00023163"/>
    </source>
</evidence>
<evidence type="ECO:0000313" key="6">
    <source>
        <dbReference type="Proteomes" id="UP000325827"/>
    </source>
</evidence>
<dbReference type="GO" id="GO:0003700">
    <property type="term" value="F:DNA-binding transcription factor activity"/>
    <property type="evidence" value="ECO:0007669"/>
    <property type="project" value="InterPro"/>
</dbReference>
<comment type="caution">
    <text evidence="5">The sequence shown here is derived from an EMBL/GenBank/DDBJ whole genome shotgun (WGS) entry which is preliminary data.</text>
</comment>
<dbReference type="PROSITE" id="PS50949">
    <property type="entry name" value="HTH_GNTR"/>
    <property type="match status" value="1"/>
</dbReference>
<keyword evidence="6" id="KW-1185">Reference proteome</keyword>
<dbReference type="AlphaFoldDB" id="A0A5J5IYS8"/>
<keyword evidence="3" id="KW-0804">Transcription</keyword>
<dbReference type="InterPro" id="IPR036390">
    <property type="entry name" value="WH_DNA-bd_sf"/>
</dbReference>
<organism evidence="5 6">
    <name type="scientific">Microbacterium rhizomatis</name>
    <dbReference type="NCBI Taxonomy" id="1631477"/>
    <lineage>
        <taxon>Bacteria</taxon>
        <taxon>Bacillati</taxon>
        <taxon>Actinomycetota</taxon>
        <taxon>Actinomycetes</taxon>
        <taxon>Micrococcales</taxon>
        <taxon>Microbacteriaceae</taxon>
        <taxon>Microbacterium</taxon>
    </lineage>
</organism>
<dbReference type="Gene3D" id="1.10.10.10">
    <property type="entry name" value="Winged helix-like DNA-binding domain superfamily/Winged helix DNA-binding domain"/>
    <property type="match status" value="1"/>
</dbReference>
<name>A0A5J5IYS8_9MICO</name>
<gene>
    <name evidence="5" type="ORF">F6B43_08585</name>
</gene>
<protein>
    <submittedName>
        <fullName evidence="5">GntR family transcriptional regulator</fullName>
    </submittedName>
</protein>
<dbReference type="SUPFAM" id="SSF46785">
    <property type="entry name" value="Winged helix' DNA-binding domain"/>
    <property type="match status" value="1"/>
</dbReference>
<evidence type="ECO:0000256" key="1">
    <source>
        <dbReference type="ARBA" id="ARBA00023015"/>
    </source>
</evidence>
<keyword evidence="2" id="KW-0238">DNA-binding</keyword>
<dbReference type="Pfam" id="PF00392">
    <property type="entry name" value="GntR"/>
    <property type="match status" value="1"/>
</dbReference>
<evidence type="ECO:0000256" key="2">
    <source>
        <dbReference type="ARBA" id="ARBA00023125"/>
    </source>
</evidence>
<sequence>MDIREMAHRQQITGDEPIARQVQAVLLAAIAAGELVAGDVLHDHEWASVLGVSRTPIREAVRHLHGMGLLEVAAARYTRLRAYGADQAAYEARDWALLHHALTVALVKEPLEDLSDRLCRVRDLLVGQTHPEHVRAGNFTFFDTLRTAAPHSTITLGAAASAYRLRLAEPALPHRPRAHTRLHNAVIHTLVTRNPDHALAALTTWTPAPGSA</sequence>
<dbReference type="OrthoDB" id="4164516at2"/>
<feature type="domain" description="HTH gntR-type" evidence="4">
    <location>
        <begin position="16"/>
        <end position="83"/>
    </location>
</feature>
<dbReference type="RefSeq" id="WP_150448557.1">
    <property type="nucleotide sequence ID" value="NZ_VYSA01000002.1"/>
</dbReference>
<evidence type="ECO:0000259" key="4">
    <source>
        <dbReference type="PROSITE" id="PS50949"/>
    </source>
</evidence>